<dbReference type="Pfam" id="PF12836">
    <property type="entry name" value="HHH_3"/>
    <property type="match status" value="1"/>
</dbReference>
<dbReference type="SUPFAM" id="SSF47781">
    <property type="entry name" value="RuvA domain 2-like"/>
    <property type="match status" value="1"/>
</dbReference>
<dbReference type="InterPro" id="IPR051675">
    <property type="entry name" value="Endo/Exo/Phosphatase_dom_1"/>
</dbReference>
<dbReference type="Gene3D" id="3.10.560.10">
    <property type="entry name" value="Outer membrane lipoprotein wza domain like"/>
    <property type="match status" value="1"/>
</dbReference>
<keyword evidence="3" id="KW-0675">Receptor</keyword>
<dbReference type="Gene3D" id="1.10.150.280">
    <property type="entry name" value="AF1531-like domain"/>
    <property type="match status" value="1"/>
</dbReference>
<evidence type="ECO:0000259" key="2">
    <source>
        <dbReference type="Pfam" id="PF10531"/>
    </source>
</evidence>
<dbReference type="GO" id="GO:0015627">
    <property type="term" value="C:type II protein secretion system complex"/>
    <property type="evidence" value="ECO:0007669"/>
    <property type="project" value="TreeGrafter"/>
</dbReference>
<evidence type="ECO:0000313" key="3">
    <source>
        <dbReference type="EMBL" id="CAA9387647.1"/>
    </source>
</evidence>
<dbReference type="InterPro" id="IPR019554">
    <property type="entry name" value="Soluble_ligand-bd"/>
</dbReference>
<proteinExistence type="predicted"/>
<dbReference type="AlphaFoldDB" id="A0A6J4NH30"/>
<evidence type="ECO:0000256" key="1">
    <source>
        <dbReference type="SAM" id="MobiDB-lite"/>
    </source>
</evidence>
<organism evidence="3">
    <name type="scientific">uncultured Nocardioides sp</name>
    <dbReference type="NCBI Taxonomy" id="198441"/>
    <lineage>
        <taxon>Bacteria</taxon>
        <taxon>Bacillati</taxon>
        <taxon>Actinomycetota</taxon>
        <taxon>Actinomycetes</taxon>
        <taxon>Propionibacteriales</taxon>
        <taxon>Nocardioidaceae</taxon>
        <taxon>Nocardioides</taxon>
        <taxon>environmental samples</taxon>
    </lineage>
</organism>
<reference evidence="3" key="1">
    <citation type="submission" date="2020-02" db="EMBL/GenBank/DDBJ databases">
        <authorList>
            <person name="Meier V. D."/>
        </authorList>
    </citation>
    <scope>NUCLEOTIDE SEQUENCE</scope>
    <source>
        <strain evidence="3">AVDCRST_MAG06</strain>
    </source>
</reference>
<feature type="region of interest" description="Disordered" evidence="1">
    <location>
        <begin position="19"/>
        <end position="45"/>
    </location>
</feature>
<feature type="domain" description="Soluble ligand binding" evidence="2">
    <location>
        <begin position="148"/>
        <end position="199"/>
    </location>
</feature>
<dbReference type="PANTHER" id="PTHR21180:SF32">
    <property type="entry name" value="ENDONUCLEASE_EXONUCLEASE_PHOSPHATASE FAMILY DOMAIN-CONTAINING PROTEIN 1"/>
    <property type="match status" value="1"/>
</dbReference>
<name>A0A6J4NH30_9ACTN</name>
<sequence>MSRRLALLSAELATVRPEVGAEAAQHTHTRIRAVPSPSEPEEPENLPVVPVPGRHARPGAGAALGDLVPETLRGRVRLGQGAVTVVALLLCAGLAVTCWSLVRSEPRQLTAPAVTEPLVEVADPPAVVASSGAPETPSPAGAPAEVTVDVAGKVRRPGIAVLPAGSRVVDALEAAGGARRGIDLTSLNLARPLVDGEQVLVGVAAVTGPAAVEPGTATTGALVDLNTADQATLETLPNVGPVTAGSILAWRTEHGGFTAVEELLEVDGIGDATLAELAPLVTV</sequence>
<dbReference type="PANTHER" id="PTHR21180">
    <property type="entry name" value="ENDONUCLEASE/EXONUCLEASE/PHOSPHATASE FAMILY DOMAIN-CONTAINING PROTEIN 1"/>
    <property type="match status" value="1"/>
</dbReference>
<protein>
    <submittedName>
        <fullName evidence="3">Late competence protein ComEA, DNA receptor</fullName>
    </submittedName>
</protein>
<dbReference type="InterPro" id="IPR010994">
    <property type="entry name" value="RuvA_2-like"/>
</dbReference>
<dbReference type="EMBL" id="CADCUP010000095">
    <property type="protein sequence ID" value="CAA9387647.1"/>
    <property type="molecule type" value="Genomic_DNA"/>
</dbReference>
<gene>
    <name evidence="3" type="ORF">AVDCRST_MAG06-1377</name>
</gene>
<dbReference type="GO" id="GO:0015628">
    <property type="term" value="P:protein secretion by the type II secretion system"/>
    <property type="evidence" value="ECO:0007669"/>
    <property type="project" value="TreeGrafter"/>
</dbReference>
<accession>A0A6J4NH30</accession>
<dbReference type="Pfam" id="PF10531">
    <property type="entry name" value="SLBB"/>
    <property type="match status" value="1"/>
</dbReference>